<dbReference type="EMBL" id="SGXA01000006">
    <property type="protein sequence ID" value="RZS65057.1"/>
    <property type="molecule type" value="Genomic_DNA"/>
</dbReference>
<reference evidence="2 3" key="1">
    <citation type="submission" date="2019-02" db="EMBL/GenBank/DDBJ databases">
        <title>Genomic Encyclopedia of Type Strains, Phase IV (KMG-IV): sequencing the most valuable type-strain genomes for metagenomic binning, comparative biology and taxonomic classification.</title>
        <authorList>
            <person name="Goeker M."/>
        </authorList>
    </citation>
    <scope>NUCLEOTIDE SEQUENCE [LARGE SCALE GENOMIC DNA]</scope>
    <source>
        <strain evidence="2 3">DSM 18116</strain>
    </source>
</reference>
<dbReference type="Proteomes" id="UP000293874">
    <property type="component" value="Unassembled WGS sequence"/>
</dbReference>
<evidence type="ECO:0000256" key="1">
    <source>
        <dbReference type="SAM" id="Phobius"/>
    </source>
</evidence>
<keyword evidence="1" id="KW-0472">Membrane</keyword>
<dbReference type="OrthoDB" id="9781927at2"/>
<keyword evidence="3" id="KW-1185">Reference proteome</keyword>
<feature type="transmembrane region" description="Helical" evidence="1">
    <location>
        <begin position="128"/>
        <end position="149"/>
    </location>
</feature>
<feature type="transmembrane region" description="Helical" evidence="1">
    <location>
        <begin position="58"/>
        <end position="76"/>
    </location>
</feature>
<proteinExistence type="predicted"/>
<gene>
    <name evidence="2" type="ORF">EV199_5811</name>
</gene>
<dbReference type="Pfam" id="PF04307">
    <property type="entry name" value="YdjM"/>
    <property type="match status" value="1"/>
</dbReference>
<dbReference type="AlphaFoldDB" id="A0A4Q7MCC9"/>
<dbReference type="PANTHER" id="PTHR40031:SF1">
    <property type="entry name" value="MEMBRANE-BOUND METAL-DEPENDENT HYDROLASE"/>
    <property type="match status" value="1"/>
</dbReference>
<name>A0A4Q7MCC9_9BACT</name>
<dbReference type="PANTHER" id="PTHR40031">
    <property type="entry name" value="HYPOTHETICAL MEMBRANE SPANNING PROTEIN"/>
    <property type="match status" value="1"/>
</dbReference>
<keyword evidence="1" id="KW-0812">Transmembrane</keyword>
<accession>A0A4Q7MCC9</accession>
<evidence type="ECO:0000313" key="3">
    <source>
        <dbReference type="Proteomes" id="UP000293874"/>
    </source>
</evidence>
<dbReference type="RefSeq" id="WP_130544297.1">
    <property type="nucleotide sequence ID" value="NZ_CP042431.1"/>
</dbReference>
<protein>
    <submittedName>
        <fullName evidence="2">Inner membrane protein</fullName>
    </submittedName>
</protein>
<keyword evidence="1" id="KW-1133">Transmembrane helix</keyword>
<evidence type="ECO:0000313" key="2">
    <source>
        <dbReference type="EMBL" id="RZS65057.1"/>
    </source>
</evidence>
<feature type="transmembrane region" description="Helical" evidence="1">
    <location>
        <begin position="161"/>
        <end position="179"/>
    </location>
</feature>
<dbReference type="InterPro" id="IPR053170">
    <property type="entry name" value="Transcription_regulator"/>
</dbReference>
<sequence length="338" mass="38958">MDSLTHIVLGACIGEAFAGKQVGKKAMFWGALMQSLPDVDFVASFWLNPVNDLLAHRGFTHSFLFILLVTPLMALIAERVHRPHDISLKKWLAFFSVEMLVHVVLDAMNAYGTGWFEPFSHHRFGFDLLFVADPLFSIWPGVAFVALLVMSNKNRQARLNWVRMSIVMCVFYLGFGVVSKTATDREVKKMAAAQGIQWNRYLSTPTPLNNMLWYIVLEDTAGYHLGYRSFFDRDTSMLFTYFPRNKELLEPVKDEEDTHRLIRFSQGYYTVEKWGDSTLVFNDLRFGQIIGWNNPDAGFVFHYFMQNPDDNELVIQRGRFTNWDKAAAKGLLRRIRGN</sequence>
<comment type="caution">
    <text evidence="2">The sequence shown here is derived from an EMBL/GenBank/DDBJ whole genome shotgun (WGS) entry which is preliminary data.</text>
</comment>
<feature type="transmembrane region" description="Helical" evidence="1">
    <location>
        <begin position="88"/>
        <end position="108"/>
    </location>
</feature>
<organism evidence="2 3">
    <name type="scientific">Pseudobacter ginsenosidimutans</name>
    <dbReference type="NCBI Taxonomy" id="661488"/>
    <lineage>
        <taxon>Bacteria</taxon>
        <taxon>Pseudomonadati</taxon>
        <taxon>Bacteroidota</taxon>
        <taxon>Chitinophagia</taxon>
        <taxon>Chitinophagales</taxon>
        <taxon>Chitinophagaceae</taxon>
        <taxon>Pseudobacter</taxon>
    </lineage>
</organism>
<dbReference type="InterPro" id="IPR007404">
    <property type="entry name" value="YdjM-like"/>
</dbReference>